<evidence type="ECO:0000313" key="1">
    <source>
        <dbReference type="EMBL" id="CAK75012.1"/>
    </source>
</evidence>
<dbReference type="GeneID" id="5028194"/>
<protein>
    <submittedName>
        <fullName evidence="1">Uncharacterized protein</fullName>
    </submittedName>
</protein>
<keyword evidence="2" id="KW-1185">Reference proteome</keyword>
<gene>
    <name evidence="1" type="ORF">GSPATT00001214001</name>
</gene>
<dbReference type="RefSeq" id="XP_001442409.1">
    <property type="nucleotide sequence ID" value="XM_001442372.1"/>
</dbReference>
<dbReference type="AlphaFoldDB" id="A0CW45"/>
<dbReference type="HOGENOM" id="CLU_1638650_0_0_1"/>
<dbReference type="InParanoid" id="A0CW45"/>
<dbReference type="KEGG" id="ptm:GSPATT00001214001"/>
<evidence type="ECO:0000313" key="2">
    <source>
        <dbReference type="Proteomes" id="UP000000600"/>
    </source>
</evidence>
<dbReference type="Proteomes" id="UP000000600">
    <property type="component" value="Unassembled WGS sequence"/>
</dbReference>
<dbReference type="EMBL" id="CT868207">
    <property type="protein sequence ID" value="CAK75012.1"/>
    <property type="molecule type" value="Genomic_DNA"/>
</dbReference>
<proteinExistence type="predicted"/>
<reference evidence="1 2" key="1">
    <citation type="journal article" date="2006" name="Nature">
        <title>Global trends of whole-genome duplications revealed by the ciliate Paramecium tetraurelia.</title>
        <authorList>
            <consortium name="Genoscope"/>
            <person name="Aury J.-M."/>
            <person name="Jaillon O."/>
            <person name="Duret L."/>
            <person name="Noel B."/>
            <person name="Jubin C."/>
            <person name="Porcel B.M."/>
            <person name="Segurens B."/>
            <person name="Daubin V."/>
            <person name="Anthouard V."/>
            <person name="Aiach N."/>
            <person name="Arnaiz O."/>
            <person name="Billaut A."/>
            <person name="Beisson J."/>
            <person name="Blanc I."/>
            <person name="Bouhouche K."/>
            <person name="Camara F."/>
            <person name="Duharcourt S."/>
            <person name="Guigo R."/>
            <person name="Gogendeau D."/>
            <person name="Katinka M."/>
            <person name="Keller A.-M."/>
            <person name="Kissmehl R."/>
            <person name="Klotz C."/>
            <person name="Koll F."/>
            <person name="Le Moue A."/>
            <person name="Lepere C."/>
            <person name="Malinsky S."/>
            <person name="Nowacki M."/>
            <person name="Nowak J.K."/>
            <person name="Plattner H."/>
            <person name="Poulain J."/>
            <person name="Ruiz F."/>
            <person name="Serrano V."/>
            <person name="Zagulski M."/>
            <person name="Dessen P."/>
            <person name="Betermier M."/>
            <person name="Weissenbach J."/>
            <person name="Scarpelli C."/>
            <person name="Schachter V."/>
            <person name="Sperling L."/>
            <person name="Meyer E."/>
            <person name="Cohen J."/>
            <person name="Wincker P."/>
        </authorList>
    </citation>
    <scope>NUCLEOTIDE SEQUENCE [LARGE SCALE GENOMIC DNA]</scope>
    <source>
        <strain evidence="1 2">Stock d4-2</strain>
    </source>
</reference>
<organism evidence="1 2">
    <name type="scientific">Paramecium tetraurelia</name>
    <dbReference type="NCBI Taxonomy" id="5888"/>
    <lineage>
        <taxon>Eukaryota</taxon>
        <taxon>Sar</taxon>
        <taxon>Alveolata</taxon>
        <taxon>Ciliophora</taxon>
        <taxon>Intramacronucleata</taxon>
        <taxon>Oligohymenophorea</taxon>
        <taxon>Peniculida</taxon>
        <taxon>Parameciidae</taxon>
        <taxon>Paramecium</taxon>
    </lineage>
</organism>
<sequence>MLIKIRPKFQNTTNQTFQNSFNASKQQICPQQEETIQDTNELGFNVYHPSNNAKNLQTQKDEQMIIVEVSIQNHHLRILRRSKSLQIQIKRPLKKLKDTLKPLKLFWKEQKIHRLKYDFLISSKTQLAEYVQNKINQINLSLHAVAMDLSSIFIWIVQRRGF</sequence>
<name>A0CW45_PARTE</name>
<accession>A0CW45</accession>